<dbReference type="HOGENOM" id="CLU_045137_3_1_1"/>
<dbReference type="GeneID" id="18240778"/>
<dbReference type="Pfam" id="PF11911">
    <property type="entry name" value="DUF3429"/>
    <property type="match status" value="1"/>
</dbReference>
<proteinExistence type="predicted"/>
<feature type="transmembrane region" description="Helical" evidence="2">
    <location>
        <begin position="102"/>
        <end position="121"/>
    </location>
</feature>
<evidence type="ECO:0000256" key="1">
    <source>
        <dbReference type="SAM" id="MobiDB-lite"/>
    </source>
</evidence>
<protein>
    <recommendedName>
        <fullName evidence="5">DUF3429 domain-containing protein</fullName>
    </recommendedName>
</protein>
<name>F4P6A2_BATDJ</name>
<feature type="region of interest" description="Disordered" evidence="1">
    <location>
        <begin position="40"/>
        <end position="59"/>
    </location>
</feature>
<dbReference type="OMA" id="CMTAVIM"/>
<dbReference type="AlphaFoldDB" id="F4P6A2"/>
<keyword evidence="2" id="KW-1133">Transmembrane helix</keyword>
<evidence type="ECO:0008006" key="5">
    <source>
        <dbReference type="Google" id="ProtNLM"/>
    </source>
</evidence>
<dbReference type="InterPro" id="IPR021836">
    <property type="entry name" value="DUF3429"/>
</dbReference>
<dbReference type="RefSeq" id="XP_006680010.1">
    <property type="nucleotide sequence ID" value="XM_006679947.1"/>
</dbReference>
<keyword evidence="2" id="KW-0812">Transmembrane</keyword>
<evidence type="ECO:0000313" key="3">
    <source>
        <dbReference type="EMBL" id="EGF79313.1"/>
    </source>
</evidence>
<feature type="transmembrane region" description="Helical" evidence="2">
    <location>
        <begin position="69"/>
        <end position="90"/>
    </location>
</feature>
<evidence type="ECO:0000256" key="2">
    <source>
        <dbReference type="SAM" id="Phobius"/>
    </source>
</evidence>
<keyword evidence="2" id="KW-0472">Membrane</keyword>
<feature type="transmembrane region" description="Helical" evidence="2">
    <location>
        <begin position="133"/>
        <end position="151"/>
    </location>
</feature>
<sequence>MNRLFTRCSRLRWASTSLSFGYSLPLSRLLSSSSRISSQIPSQIPPQIPPQTPSQIQSKLDQTSIPTPVKLISIASLIPFIGTAAGAVYMPEAVMLISETQAIYGCVVMSFAGAIHWGLAMSSFGAPSTASRYVLSVLPAAWAFATVALVPHIPVRLIFEAAGFAVMLIGDLMAHKKKLCPSWYLGLRFWMSSIAIACLGTNIYIAW</sequence>
<evidence type="ECO:0000313" key="4">
    <source>
        <dbReference type="Proteomes" id="UP000007241"/>
    </source>
</evidence>
<feature type="compositionally biased region" description="Pro residues" evidence="1">
    <location>
        <begin position="43"/>
        <end position="52"/>
    </location>
</feature>
<dbReference type="STRING" id="684364.F4P6A2"/>
<dbReference type="Proteomes" id="UP000007241">
    <property type="component" value="Unassembled WGS sequence"/>
</dbReference>
<dbReference type="OrthoDB" id="194289at2759"/>
<organism evidence="3 4">
    <name type="scientific">Batrachochytrium dendrobatidis (strain JAM81 / FGSC 10211)</name>
    <name type="common">Frog chytrid fungus</name>
    <dbReference type="NCBI Taxonomy" id="684364"/>
    <lineage>
        <taxon>Eukaryota</taxon>
        <taxon>Fungi</taxon>
        <taxon>Fungi incertae sedis</taxon>
        <taxon>Chytridiomycota</taxon>
        <taxon>Chytridiomycota incertae sedis</taxon>
        <taxon>Chytridiomycetes</taxon>
        <taxon>Rhizophydiales</taxon>
        <taxon>Rhizophydiales incertae sedis</taxon>
        <taxon>Batrachochytrium</taxon>
    </lineage>
</organism>
<dbReference type="PANTHER" id="PTHR15887:SF1">
    <property type="entry name" value="TRANSMEMBRANE PROTEIN 69"/>
    <property type="match status" value="1"/>
</dbReference>
<dbReference type="EMBL" id="GL882886">
    <property type="protein sequence ID" value="EGF79313.1"/>
    <property type="molecule type" value="Genomic_DNA"/>
</dbReference>
<accession>F4P6A2</accession>
<dbReference type="PANTHER" id="PTHR15887">
    <property type="entry name" value="TRANSMEMBRANE PROTEIN 69"/>
    <property type="match status" value="1"/>
</dbReference>
<dbReference type="InParanoid" id="F4P6A2"/>
<reference evidence="3 4" key="1">
    <citation type="submission" date="2009-12" db="EMBL/GenBank/DDBJ databases">
        <title>The draft genome of Batrachochytrium dendrobatidis.</title>
        <authorList>
            <consortium name="US DOE Joint Genome Institute (JGI-PGF)"/>
            <person name="Kuo A."/>
            <person name="Salamov A."/>
            <person name="Schmutz J."/>
            <person name="Lucas S."/>
            <person name="Pitluck S."/>
            <person name="Rosenblum E."/>
            <person name="Stajich J."/>
            <person name="Eisen M."/>
            <person name="Grigoriev I.V."/>
        </authorList>
    </citation>
    <scope>NUCLEOTIDE SEQUENCE [LARGE SCALE GENOMIC DNA]</scope>
    <source>
        <strain evidence="4">JAM81 / FGSC 10211</strain>
    </source>
</reference>
<keyword evidence="4" id="KW-1185">Reference proteome</keyword>
<gene>
    <name evidence="3" type="ORF">BATDEDRAFT_35460</name>
</gene>
<feature type="transmembrane region" description="Helical" evidence="2">
    <location>
        <begin position="186"/>
        <end position="205"/>
    </location>
</feature>